<proteinExistence type="predicted"/>
<comment type="caution">
    <text evidence="1">The sequence shown here is derived from an EMBL/GenBank/DDBJ whole genome shotgun (WGS) entry which is preliminary data.</text>
</comment>
<evidence type="ECO:0000313" key="2">
    <source>
        <dbReference type="Proteomes" id="UP000243723"/>
    </source>
</evidence>
<organism evidence="1 2">
    <name type="scientific">Elsinoe australis</name>
    <dbReference type="NCBI Taxonomy" id="40998"/>
    <lineage>
        <taxon>Eukaryota</taxon>
        <taxon>Fungi</taxon>
        <taxon>Dikarya</taxon>
        <taxon>Ascomycota</taxon>
        <taxon>Pezizomycotina</taxon>
        <taxon>Dothideomycetes</taxon>
        <taxon>Dothideomycetidae</taxon>
        <taxon>Myriangiales</taxon>
        <taxon>Elsinoaceae</taxon>
        <taxon>Elsinoe</taxon>
    </lineage>
</organism>
<dbReference type="AlphaFoldDB" id="A0A2P7ZUH3"/>
<name>A0A2P7ZUH3_9PEZI</name>
<reference evidence="1 2" key="1">
    <citation type="submission" date="2017-05" db="EMBL/GenBank/DDBJ databases">
        <title>Draft genome sequence of Elsinoe australis.</title>
        <authorList>
            <person name="Cheng Q."/>
        </authorList>
    </citation>
    <scope>NUCLEOTIDE SEQUENCE [LARGE SCALE GENOMIC DNA]</scope>
    <source>
        <strain evidence="1 2">NL1</strain>
    </source>
</reference>
<keyword evidence="2" id="KW-1185">Reference proteome</keyword>
<dbReference type="InterPro" id="IPR029058">
    <property type="entry name" value="AB_hydrolase_fold"/>
</dbReference>
<dbReference type="STRING" id="40998.A0A2P7ZUH3"/>
<dbReference type="Proteomes" id="UP000243723">
    <property type="component" value="Unassembled WGS sequence"/>
</dbReference>
<protein>
    <recommendedName>
        <fullName evidence="3">Triacylglycerol lipase</fullName>
    </recommendedName>
</protein>
<dbReference type="SUPFAM" id="SSF53474">
    <property type="entry name" value="alpha/beta-Hydrolases"/>
    <property type="match status" value="1"/>
</dbReference>
<accession>A0A2P7ZUH3</accession>
<dbReference type="EMBL" id="NHZQ01000121">
    <property type="protein sequence ID" value="PSK51865.1"/>
    <property type="molecule type" value="Genomic_DNA"/>
</dbReference>
<dbReference type="OrthoDB" id="5592486at2759"/>
<evidence type="ECO:0000313" key="1">
    <source>
        <dbReference type="EMBL" id="PSK51865.1"/>
    </source>
</evidence>
<evidence type="ECO:0008006" key="3">
    <source>
        <dbReference type="Google" id="ProtNLM"/>
    </source>
</evidence>
<dbReference type="Gene3D" id="3.40.50.1820">
    <property type="entry name" value="alpha/beta hydrolase"/>
    <property type="match status" value="1"/>
</dbReference>
<gene>
    <name evidence="1" type="ORF">B9Z65_3132</name>
</gene>
<sequence length="141" mass="15424">MTLIRGRIRLGSAHTKSTIARRFSCFPPLPERAADPRIRELGRLIEDDYASVRANYEKPRNPIVLAHGLLGFDELHIAGSRLPGLHYWRGITEALTARGVECIIASVSPSGSIEARAEKLSECIARKAPGKSVNIIAHSMG</sequence>